<accession>A0ABW4LAM0</accession>
<evidence type="ECO:0000313" key="2">
    <source>
        <dbReference type="Proteomes" id="UP001597347"/>
    </source>
</evidence>
<reference evidence="2" key="1">
    <citation type="journal article" date="2019" name="Int. J. Syst. Evol. Microbiol.">
        <title>The Global Catalogue of Microorganisms (GCM) 10K type strain sequencing project: providing services to taxonomists for standard genome sequencing and annotation.</title>
        <authorList>
            <consortium name="The Broad Institute Genomics Platform"/>
            <consortium name="The Broad Institute Genome Sequencing Center for Infectious Disease"/>
            <person name="Wu L."/>
            <person name="Ma J."/>
        </authorList>
    </citation>
    <scope>NUCLEOTIDE SEQUENCE [LARGE SCALE GENOMIC DNA]</scope>
    <source>
        <strain evidence="2">CGMCC 1.12471</strain>
    </source>
</reference>
<protein>
    <recommendedName>
        <fullName evidence="3">Type II secretion protein F</fullName>
    </recommendedName>
</protein>
<name>A0ABW4LAM0_9MICO</name>
<dbReference type="EMBL" id="JBHUEA010000002">
    <property type="protein sequence ID" value="MFD1720184.1"/>
    <property type="molecule type" value="Genomic_DNA"/>
</dbReference>
<sequence length="61" mass="6031">MIAALGALGGAGVLLILAPRLWPGSARRPRERRRAGAAIEERLAGAGVGGLAPAGFVLASA</sequence>
<keyword evidence="2" id="KW-1185">Reference proteome</keyword>
<dbReference type="Proteomes" id="UP001597347">
    <property type="component" value="Unassembled WGS sequence"/>
</dbReference>
<comment type="caution">
    <text evidence="1">The sequence shown here is derived from an EMBL/GenBank/DDBJ whole genome shotgun (WGS) entry which is preliminary data.</text>
</comment>
<proteinExistence type="predicted"/>
<gene>
    <name evidence="1" type="ORF">ACFSBI_01355</name>
</gene>
<organism evidence="1 2">
    <name type="scientific">Amnibacterium endophyticum</name>
    <dbReference type="NCBI Taxonomy" id="2109337"/>
    <lineage>
        <taxon>Bacteria</taxon>
        <taxon>Bacillati</taxon>
        <taxon>Actinomycetota</taxon>
        <taxon>Actinomycetes</taxon>
        <taxon>Micrococcales</taxon>
        <taxon>Microbacteriaceae</taxon>
        <taxon>Amnibacterium</taxon>
    </lineage>
</organism>
<evidence type="ECO:0008006" key="3">
    <source>
        <dbReference type="Google" id="ProtNLM"/>
    </source>
</evidence>
<evidence type="ECO:0000313" key="1">
    <source>
        <dbReference type="EMBL" id="MFD1720184.1"/>
    </source>
</evidence>
<feature type="non-terminal residue" evidence="1">
    <location>
        <position position="61"/>
    </location>
</feature>